<comment type="caution">
    <text evidence="2">The sequence shown here is derived from an EMBL/GenBank/DDBJ whole genome shotgun (WGS) entry which is preliminary data.</text>
</comment>
<dbReference type="Gene3D" id="3.40.50.2000">
    <property type="entry name" value="Glycogen Phosphorylase B"/>
    <property type="match status" value="2"/>
</dbReference>
<dbReference type="GO" id="GO:0008194">
    <property type="term" value="F:UDP-glycosyltransferase activity"/>
    <property type="evidence" value="ECO:0007669"/>
    <property type="project" value="InterPro"/>
</dbReference>
<protein>
    <submittedName>
        <fullName evidence="2">Uncharacterized protein</fullName>
    </submittedName>
</protein>
<evidence type="ECO:0000256" key="1">
    <source>
        <dbReference type="ARBA" id="ARBA00022679"/>
    </source>
</evidence>
<sequence length="259" mass="29185">MVNSIEYRFERGHNERGEERVDYIPGIPPTRLVDFPTVFHGTGGQTLSRALEPVSLASEAQYLLFTSVYELEAQFIDALKLKLPFPVYPVGPPLPYFEPKDYTSVISSNHDIPGNIEWLNSQPKGSVLYVSMGSFLSVSSSQLNEILAVVHNSGIRFLWVSRGETTLFKDGCGDMGQVVPWCDQLRVLLHPAIGGFWTHCGWNSTLEAVFAGVPMLTSPIFWDQIPDRKIIVEDWEIGWRVKRELGSENLVTREEIESL</sequence>
<evidence type="ECO:0000313" key="2">
    <source>
        <dbReference type="EMBL" id="TKS01751.1"/>
    </source>
</evidence>
<reference evidence="2" key="1">
    <citation type="submission" date="2018-10" db="EMBL/GenBank/DDBJ databases">
        <title>Population genomic analysis revealed the cold adaptation of white poplar.</title>
        <authorList>
            <person name="Liu Y.-J."/>
        </authorList>
    </citation>
    <scope>NUCLEOTIDE SEQUENCE [LARGE SCALE GENOMIC DNA]</scope>
    <source>
        <strain evidence="2">PAL-ZL1</strain>
    </source>
</reference>
<dbReference type="CDD" id="cd03784">
    <property type="entry name" value="GT1_Gtf-like"/>
    <property type="match status" value="1"/>
</dbReference>
<dbReference type="EMBL" id="RCHU01000558">
    <property type="protein sequence ID" value="TKS01751.1"/>
    <property type="molecule type" value="Genomic_DNA"/>
</dbReference>
<gene>
    <name evidence="2" type="ORF">D5086_0000168580</name>
</gene>
<dbReference type="PANTHER" id="PTHR48045:SF22">
    <property type="entry name" value="UDP-GLUCURONOSYL_UDP-GLUCOSYLTRANSFERASE"/>
    <property type="match status" value="1"/>
</dbReference>
<organism evidence="2">
    <name type="scientific">Populus alba</name>
    <name type="common">White poplar</name>
    <dbReference type="NCBI Taxonomy" id="43335"/>
    <lineage>
        <taxon>Eukaryota</taxon>
        <taxon>Viridiplantae</taxon>
        <taxon>Streptophyta</taxon>
        <taxon>Embryophyta</taxon>
        <taxon>Tracheophyta</taxon>
        <taxon>Spermatophyta</taxon>
        <taxon>Magnoliopsida</taxon>
        <taxon>eudicotyledons</taxon>
        <taxon>Gunneridae</taxon>
        <taxon>Pentapetalae</taxon>
        <taxon>rosids</taxon>
        <taxon>fabids</taxon>
        <taxon>Malpighiales</taxon>
        <taxon>Salicaceae</taxon>
        <taxon>Saliceae</taxon>
        <taxon>Populus</taxon>
    </lineage>
</organism>
<proteinExistence type="predicted"/>
<dbReference type="Pfam" id="PF00201">
    <property type="entry name" value="UDPGT"/>
    <property type="match status" value="1"/>
</dbReference>
<name>A0A4U5PXC1_POPAL</name>
<dbReference type="PANTHER" id="PTHR48045">
    <property type="entry name" value="UDP-GLYCOSYLTRANSFERASE 72B1"/>
    <property type="match status" value="1"/>
</dbReference>
<dbReference type="AlphaFoldDB" id="A0A4U5PXC1"/>
<accession>A0A4U5PXC1</accession>
<keyword evidence="1" id="KW-0808">Transferase</keyword>
<dbReference type="InterPro" id="IPR002213">
    <property type="entry name" value="UDP_glucos_trans"/>
</dbReference>
<dbReference type="SUPFAM" id="SSF53756">
    <property type="entry name" value="UDP-Glycosyltransferase/glycogen phosphorylase"/>
    <property type="match status" value="1"/>
</dbReference>